<feature type="compositionally biased region" description="Basic and acidic residues" evidence="1">
    <location>
        <begin position="94"/>
        <end position="103"/>
    </location>
</feature>
<dbReference type="Proteomes" id="UP000614490">
    <property type="component" value="Unassembled WGS sequence"/>
</dbReference>
<accession>A0A931MVB0</accession>
<dbReference type="Gene3D" id="3.40.33.10">
    <property type="entry name" value="CAP"/>
    <property type="match status" value="1"/>
</dbReference>
<gene>
    <name evidence="3" type="ORF">H0267_09275</name>
</gene>
<reference evidence="3 4" key="1">
    <citation type="journal article" date="2005" name="Int. J. Syst. Evol. Microbiol.">
        <title>Halobacillus yeomjeoni sp. nov., isolated from a marine solar saltern in Korea.</title>
        <authorList>
            <person name="Yoon J.H."/>
            <person name="Kang S.J."/>
            <person name="Lee C.H."/>
            <person name="Oh H.W."/>
            <person name="Oh T.K."/>
        </authorList>
    </citation>
    <scope>NUCLEOTIDE SEQUENCE [LARGE SCALE GENOMIC DNA]</scope>
    <source>
        <strain evidence="3 4">KCTC 3957</strain>
    </source>
</reference>
<name>A0A931MVB0_9BACI</name>
<protein>
    <submittedName>
        <fullName evidence="3">Sporulation protein</fullName>
    </submittedName>
</protein>
<comment type="caution">
    <text evidence="3">The sequence shown here is derived from an EMBL/GenBank/DDBJ whole genome shotgun (WGS) entry which is preliminary data.</text>
</comment>
<dbReference type="InterPro" id="IPR014044">
    <property type="entry name" value="CAP_dom"/>
</dbReference>
<evidence type="ECO:0000313" key="3">
    <source>
        <dbReference type="EMBL" id="MBH0230400.1"/>
    </source>
</evidence>
<feature type="region of interest" description="Disordered" evidence="1">
    <location>
        <begin position="81"/>
        <end position="108"/>
    </location>
</feature>
<organism evidence="3 4">
    <name type="scientific">Halobacillus yeomjeoni</name>
    <dbReference type="NCBI Taxonomy" id="311194"/>
    <lineage>
        <taxon>Bacteria</taxon>
        <taxon>Bacillati</taxon>
        <taxon>Bacillota</taxon>
        <taxon>Bacilli</taxon>
        <taxon>Bacillales</taxon>
        <taxon>Bacillaceae</taxon>
        <taxon>Halobacillus</taxon>
    </lineage>
</organism>
<keyword evidence="4" id="KW-1185">Reference proteome</keyword>
<dbReference type="RefSeq" id="WP_197317036.1">
    <property type="nucleotide sequence ID" value="NZ_JADZSC010000002.1"/>
</dbReference>
<evidence type="ECO:0000259" key="2">
    <source>
        <dbReference type="Pfam" id="PF00188"/>
    </source>
</evidence>
<dbReference type="SUPFAM" id="SSF55797">
    <property type="entry name" value="PR-1-like"/>
    <property type="match status" value="1"/>
</dbReference>
<dbReference type="AlphaFoldDB" id="A0A931MVB0"/>
<dbReference type="PANTHER" id="PTHR31157">
    <property type="entry name" value="SCP DOMAIN-CONTAINING PROTEIN"/>
    <property type="match status" value="1"/>
</dbReference>
<dbReference type="Pfam" id="PF00188">
    <property type="entry name" value="CAP"/>
    <property type="match status" value="1"/>
</dbReference>
<dbReference type="CDD" id="cd05379">
    <property type="entry name" value="CAP_bacterial"/>
    <property type="match status" value="1"/>
</dbReference>
<dbReference type="InterPro" id="IPR014258">
    <property type="entry name" value="CAP_domain_YkwD-like"/>
</dbReference>
<dbReference type="InterPro" id="IPR035940">
    <property type="entry name" value="CAP_sf"/>
</dbReference>
<proteinExistence type="predicted"/>
<evidence type="ECO:0000256" key="1">
    <source>
        <dbReference type="SAM" id="MobiDB-lite"/>
    </source>
</evidence>
<dbReference type="EMBL" id="JADZSC010000002">
    <property type="protein sequence ID" value="MBH0230400.1"/>
    <property type="molecule type" value="Genomic_DNA"/>
</dbReference>
<sequence>MIKKFIVLIITIGAAIYLWNGTDAKKWMESPADQFQQFTQQIQTWMDKNDIDHTSPLLERLKQYFNTGEIPLIELEKEGVEVPADSKSTGSNDKVGKNDKEMSIEEDSLSDYEQEVVALVNEERSQEGLAPLEAHERLSGLARLKSRDMAEHGYFSHTSPNYGSPFEMMNQYDFEYRAAGENIAAGQRTPEEVVEGWMNSEGHRENILNKNFTHIGIGYIEDSGSYGTYWTQLFMTPR</sequence>
<dbReference type="PANTHER" id="PTHR31157:SF1">
    <property type="entry name" value="SCP DOMAIN-CONTAINING PROTEIN"/>
    <property type="match status" value="1"/>
</dbReference>
<evidence type="ECO:0000313" key="4">
    <source>
        <dbReference type="Proteomes" id="UP000614490"/>
    </source>
</evidence>
<dbReference type="NCBIfam" id="TIGR02909">
    <property type="entry name" value="spore_YkwD"/>
    <property type="match status" value="1"/>
</dbReference>
<feature type="domain" description="SCP" evidence="2">
    <location>
        <begin position="118"/>
        <end position="234"/>
    </location>
</feature>